<dbReference type="Gene3D" id="1.10.630.10">
    <property type="entry name" value="Cytochrome P450"/>
    <property type="match status" value="1"/>
</dbReference>
<dbReference type="SUPFAM" id="SSF48264">
    <property type="entry name" value="Cytochrome P450"/>
    <property type="match status" value="1"/>
</dbReference>
<comment type="cofactor">
    <cofactor evidence="7">
        <name>heme</name>
        <dbReference type="ChEBI" id="CHEBI:30413"/>
    </cofactor>
</comment>
<dbReference type="PROSITE" id="PS00086">
    <property type="entry name" value="CYTOCHROME_P450"/>
    <property type="match status" value="1"/>
</dbReference>
<evidence type="ECO:0000256" key="4">
    <source>
        <dbReference type="ARBA" id="ARBA00023002"/>
    </source>
</evidence>
<keyword evidence="9" id="KW-0732">Signal</keyword>
<feature type="signal peptide" evidence="9">
    <location>
        <begin position="1"/>
        <end position="24"/>
    </location>
</feature>
<dbReference type="GO" id="GO:0004497">
    <property type="term" value="F:monooxygenase activity"/>
    <property type="evidence" value="ECO:0007669"/>
    <property type="project" value="UniProtKB-KW"/>
</dbReference>
<feature type="compositionally biased region" description="Basic and acidic residues" evidence="8">
    <location>
        <begin position="805"/>
        <end position="814"/>
    </location>
</feature>
<dbReference type="CDD" id="cd11046">
    <property type="entry name" value="CYP97"/>
    <property type="match status" value="1"/>
</dbReference>
<dbReference type="InterPro" id="IPR001128">
    <property type="entry name" value="Cyt_P450"/>
</dbReference>
<evidence type="ECO:0000256" key="8">
    <source>
        <dbReference type="SAM" id="MobiDB-lite"/>
    </source>
</evidence>
<dbReference type="PANTHER" id="PTHR24291:SF50">
    <property type="entry name" value="BIFUNCTIONAL ALBAFLAVENONE MONOOXYGENASE_TERPENE SYNTHASE"/>
    <property type="match status" value="1"/>
</dbReference>
<evidence type="ECO:0000256" key="9">
    <source>
        <dbReference type="SAM" id="SignalP"/>
    </source>
</evidence>
<dbReference type="GO" id="GO:0020037">
    <property type="term" value="F:heme binding"/>
    <property type="evidence" value="ECO:0007669"/>
    <property type="project" value="InterPro"/>
</dbReference>
<organism evidence="10">
    <name type="scientific">Odontella aurita</name>
    <dbReference type="NCBI Taxonomy" id="265563"/>
    <lineage>
        <taxon>Eukaryota</taxon>
        <taxon>Sar</taxon>
        <taxon>Stramenopiles</taxon>
        <taxon>Ochrophyta</taxon>
        <taxon>Bacillariophyta</taxon>
        <taxon>Mediophyceae</taxon>
        <taxon>Biddulphiophycidae</taxon>
        <taxon>Eupodiscales</taxon>
        <taxon>Odontellaceae</taxon>
        <taxon>Odontella</taxon>
    </lineage>
</organism>
<evidence type="ECO:0008006" key="11">
    <source>
        <dbReference type="Google" id="ProtNLM"/>
    </source>
</evidence>
<feature type="binding site" description="axial binding residue" evidence="7">
    <location>
        <position position="707"/>
    </location>
    <ligand>
        <name>heme</name>
        <dbReference type="ChEBI" id="CHEBI:30413"/>
    </ligand>
    <ligandPart>
        <name>Fe</name>
        <dbReference type="ChEBI" id="CHEBI:18248"/>
    </ligandPart>
</feature>
<evidence type="ECO:0000256" key="1">
    <source>
        <dbReference type="ARBA" id="ARBA00010617"/>
    </source>
</evidence>
<evidence type="ECO:0000256" key="2">
    <source>
        <dbReference type="ARBA" id="ARBA00022617"/>
    </source>
</evidence>
<dbReference type="AlphaFoldDB" id="A0A7S4HZ02"/>
<keyword evidence="6" id="KW-0503">Monooxygenase</keyword>
<keyword evidence="4" id="KW-0560">Oxidoreductase</keyword>
<evidence type="ECO:0000256" key="6">
    <source>
        <dbReference type="ARBA" id="ARBA00023033"/>
    </source>
</evidence>
<dbReference type="InterPro" id="IPR050196">
    <property type="entry name" value="Cytochrome_P450_Monoox"/>
</dbReference>
<accession>A0A7S4HZ02</accession>
<evidence type="ECO:0000256" key="3">
    <source>
        <dbReference type="ARBA" id="ARBA00022723"/>
    </source>
</evidence>
<comment type="similarity">
    <text evidence="1">Belongs to the cytochrome P450 family.</text>
</comment>
<proteinExistence type="inferred from homology"/>
<dbReference type="GO" id="GO:0016705">
    <property type="term" value="F:oxidoreductase activity, acting on paired donors, with incorporation or reduction of molecular oxygen"/>
    <property type="evidence" value="ECO:0007669"/>
    <property type="project" value="InterPro"/>
</dbReference>
<dbReference type="PRINTS" id="PR00465">
    <property type="entry name" value="EP450IV"/>
</dbReference>
<dbReference type="InterPro" id="IPR017972">
    <property type="entry name" value="Cyt_P450_CS"/>
</dbReference>
<reference evidence="10" key="1">
    <citation type="submission" date="2021-01" db="EMBL/GenBank/DDBJ databases">
        <authorList>
            <person name="Corre E."/>
            <person name="Pelletier E."/>
            <person name="Niang G."/>
            <person name="Scheremetjew M."/>
            <person name="Finn R."/>
            <person name="Kale V."/>
            <person name="Holt S."/>
            <person name="Cochrane G."/>
            <person name="Meng A."/>
            <person name="Brown T."/>
            <person name="Cohen L."/>
        </authorList>
    </citation>
    <scope>NUCLEOTIDE SEQUENCE</scope>
    <source>
        <strain evidence="10">Isolate 1302-5</strain>
    </source>
</reference>
<evidence type="ECO:0000313" key="10">
    <source>
        <dbReference type="EMBL" id="CAE2213705.1"/>
    </source>
</evidence>
<dbReference type="GO" id="GO:0005506">
    <property type="term" value="F:iron ion binding"/>
    <property type="evidence" value="ECO:0007669"/>
    <property type="project" value="InterPro"/>
</dbReference>
<evidence type="ECO:0000256" key="7">
    <source>
        <dbReference type="PIRSR" id="PIRSR602403-1"/>
    </source>
</evidence>
<feature type="region of interest" description="Disordered" evidence="8">
    <location>
        <begin position="755"/>
        <end position="814"/>
    </location>
</feature>
<keyword evidence="5 7" id="KW-0408">Iron</keyword>
<keyword evidence="2 7" id="KW-0349">Heme</keyword>
<dbReference type="InterPro" id="IPR002403">
    <property type="entry name" value="Cyt_P450_E_grp-IV"/>
</dbReference>
<dbReference type="PRINTS" id="PR00385">
    <property type="entry name" value="P450"/>
</dbReference>
<name>A0A7S4HZ02_9STRA</name>
<keyword evidence="3 7" id="KW-0479">Metal-binding</keyword>
<dbReference type="EMBL" id="HBKQ01008251">
    <property type="protein sequence ID" value="CAE2213705.1"/>
    <property type="molecule type" value="Transcribed_RNA"/>
</dbReference>
<dbReference type="PANTHER" id="PTHR24291">
    <property type="entry name" value="CYTOCHROME P450 FAMILY 4"/>
    <property type="match status" value="1"/>
</dbReference>
<gene>
    <name evidence="10" type="ORF">OAUR00152_LOCUS5581</name>
</gene>
<protein>
    <recommendedName>
        <fullName evidence="11">Cytochrome P450</fullName>
    </recommendedName>
</protein>
<evidence type="ECO:0000256" key="5">
    <source>
        <dbReference type="ARBA" id="ARBA00023004"/>
    </source>
</evidence>
<feature type="chain" id="PRO_5030845056" description="Cytochrome P450" evidence="9">
    <location>
        <begin position="25"/>
        <end position="814"/>
    </location>
</feature>
<dbReference type="Pfam" id="PF00067">
    <property type="entry name" value="p450"/>
    <property type="match status" value="1"/>
</dbReference>
<sequence>MARRFVPLALAVLLLGNEEEGGAAAFTPAARRGSIKSFGIGGRLVGPGVRGIGGGSETARYVSELEKTDLSTTDTGASGGGVPHSSGDILEGDILEIGNAHSSAHSHAGSSDPPHANNAKANLVGDVLEFEGASAASIYGRRNDNGGEQILDASTYEMSLLNTWDDPSKQRGFDWEIEKLRRNAAGLRRKDDGTWVRRDSVFDFLVNRARFTNVGSDSSLDTAPKPVGVVDTAYLFAVNVLTQLGFGPNFGMAAVPDAVIQKYEGSFFSFIRGVLGGDLQTLAGGPLFLLLAKYYQDYGPIFNLSFGPKSFLVVSDPVMARKILRESTPEQYCKGMLAEILEPIMGKGLIPADPKTWKVRRRAIVPGFHKKWLNRMVTLFADCGDRLVDDLSVRSSTAAPRGVDMEERFCSVTLDIIGRAVFNYDFGSVNKESPIVKSVYRVLREAEHRSSSFIPYWNLPYADKWMGGQVEFRRDMTMLDDILAGLINRAVGTRREATVEELEERENDDDPSLLRFLVDMRGEDLSSTVLRDDLMTMLIAGHETTAAMLTWTLFELARGDPGMLAEVQSEVRAVLNGKSRPDYDDLVSMPKLRYSLIEALRLYPEPPVLIRRAREEDTLPPGGSGLKNGIKLLRGTDIFISTWNLHRSPELWENAEKFDPTRWERKFVNFGVEGWGGYDPDRQNGLYPNEVASDFAFLPFGGGKRKCVGDQFAMMEATVTMAMVLKNFDFEFVGSPDDVGMKTGATIHTMNGLNMKIKKPSSSSDEDGGKAANEGPGWWEQQHLKRGLNKDGRPYEGEEEAAWDTLDRAAKNRA</sequence>
<dbReference type="InterPro" id="IPR036396">
    <property type="entry name" value="Cyt_P450_sf"/>
</dbReference>